<evidence type="ECO:0000313" key="2">
    <source>
        <dbReference type="Proteomes" id="UP000265768"/>
    </source>
</evidence>
<accession>A0A3A4A5F6</accession>
<proteinExistence type="predicted"/>
<dbReference type="Pfam" id="PF10604">
    <property type="entry name" value="Polyketide_cyc2"/>
    <property type="match status" value="1"/>
</dbReference>
<comment type="caution">
    <text evidence="1">The sequence shown here is derived from an EMBL/GenBank/DDBJ whole genome shotgun (WGS) entry which is preliminary data.</text>
</comment>
<dbReference type="Gene3D" id="3.30.530.20">
    <property type="match status" value="1"/>
</dbReference>
<evidence type="ECO:0000313" key="1">
    <source>
        <dbReference type="EMBL" id="RJL23039.1"/>
    </source>
</evidence>
<protein>
    <submittedName>
        <fullName evidence="1">SRPBCC family protein</fullName>
    </submittedName>
</protein>
<dbReference type="Proteomes" id="UP000265768">
    <property type="component" value="Unassembled WGS sequence"/>
</dbReference>
<dbReference type="RefSeq" id="WP_119930737.1">
    <property type="nucleotide sequence ID" value="NZ_QZEY01000020.1"/>
</dbReference>
<keyword evidence="2" id="KW-1185">Reference proteome</keyword>
<dbReference type="CDD" id="cd07812">
    <property type="entry name" value="SRPBCC"/>
    <property type="match status" value="1"/>
</dbReference>
<gene>
    <name evidence="1" type="ORF">D5H75_34255</name>
</gene>
<dbReference type="EMBL" id="QZEY01000020">
    <property type="protein sequence ID" value="RJL23039.1"/>
    <property type="molecule type" value="Genomic_DNA"/>
</dbReference>
<name>A0A3A4A5F6_9ACTN</name>
<dbReference type="InterPro" id="IPR019587">
    <property type="entry name" value="Polyketide_cyclase/dehydratase"/>
</dbReference>
<dbReference type="InterPro" id="IPR023393">
    <property type="entry name" value="START-like_dom_sf"/>
</dbReference>
<dbReference type="OrthoDB" id="3779334at2"/>
<reference evidence="1 2" key="1">
    <citation type="submission" date="2018-09" db="EMBL/GenBank/DDBJ databases">
        <title>YIM 75507 draft genome.</title>
        <authorList>
            <person name="Tang S."/>
            <person name="Feng Y."/>
        </authorList>
    </citation>
    <scope>NUCLEOTIDE SEQUENCE [LARGE SCALE GENOMIC DNA]</scope>
    <source>
        <strain evidence="1 2">YIM 75507</strain>
    </source>
</reference>
<sequence>MRYADGPGVAASIEVAADPARVWELVADIGLPARFSPELLRVEWLDGAAAPAVGARFAGHNRHPMLGEWRTVSQIVELVPGRVMAWCPMDADGRYGEPSADPAAAMATWRFELEPVPGGTRLELSARIGPGRSGLTLAIERWPDKEEAIVATRLAELRAGIETTLDGIRALAEEPRVPR</sequence>
<dbReference type="AlphaFoldDB" id="A0A3A4A5F6"/>
<dbReference type="SUPFAM" id="SSF55961">
    <property type="entry name" value="Bet v1-like"/>
    <property type="match status" value="1"/>
</dbReference>
<organism evidence="1 2">
    <name type="scientific">Bailinhaonella thermotolerans</name>
    <dbReference type="NCBI Taxonomy" id="1070861"/>
    <lineage>
        <taxon>Bacteria</taxon>
        <taxon>Bacillati</taxon>
        <taxon>Actinomycetota</taxon>
        <taxon>Actinomycetes</taxon>
        <taxon>Streptosporangiales</taxon>
        <taxon>Streptosporangiaceae</taxon>
        <taxon>Bailinhaonella</taxon>
    </lineage>
</organism>